<dbReference type="EMBL" id="MH320559">
    <property type="protein sequence ID" value="AXU41635.1"/>
    <property type="molecule type" value="Genomic_DNA"/>
</dbReference>
<sequence length="80" mass="9267">MNSVTEALQLARQFEAARLYVKAAACYNLAIHFLTLLKSKKLAIPLLIMCDEKILHCVRERNRVIKLNKQIVLKKYVLLK</sequence>
<evidence type="ECO:0000313" key="2">
    <source>
        <dbReference type="Proteomes" id="UP000503448"/>
    </source>
</evidence>
<dbReference type="GeneID" id="65102285"/>
<accession>A0A346TPX5</accession>
<reference evidence="1 2" key="1">
    <citation type="submission" date="2018-05" db="EMBL/GenBank/DDBJ databases">
        <title>The complete genome sequence of an alphabaculovirus isolated from the southern armyworm, Spodoptera eridania.</title>
        <authorList>
            <person name="Harrison R.L."/>
            <person name="Rowley D.L."/>
        </authorList>
    </citation>
    <scope>NUCLEOTIDE SEQUENCE [LARGE SCALE GENOMIC DNA]</scope>
    <source>
        <strain evidence="1">251</strain>
    </source>
</reference>
<dbReference type="Proteomes" id="UP000503448">
    <property type="component" value="Segment"/>
</dbReference>
<dbReference type="RefSeq" id="YP_010087038.1">
    <property type="nucleotide sequence ID" value="NC_055502.1"/>
</dbReference>
<protein>
    <submittedName>
        <fullName evidence="1">ORF37</fullName>
    </submittedName>
</protein>
<evidence type="ECO:0000313" key="1">
    <source>
        <dbReference type="EMBL" id="AXU41635.1"/>
    </source>
</evidence>
<organism evidence="1 2">
    <name type="scientific">Spodoptera eridania nucleopolyhedrovirus</name>
    <dbReference type="NCBI Taxonomy" id="2315721"/>
    <lineage>
        <taxon>Viruses</taxon>
        <taxon>Viruses incertae sedis</taxon>
        <taxon>Naldaviricetes</taxon>
        <taxon>Lefavirales</taxon>
        <taxon>Baculoviridae</taxon>
        <taxon>Alphabaculovirus</taxon>
        <taxon>Alphabaculovirus speridaniae</taxon>
    </lineage>
</organism>
<dbReference type="KEGG" id="vg:65102285"/>
<proteinExistence type="predicted"/>
<keyword evidence="2" id="KW-1185">Reference proteome</keyword>
<name>A0A346TPX5_9ABAC</name>